<name>A0ABM1SDN4_LIMPO</name>
<comment type="subcellular location">
    <subcellularLocation>
        <location evidence="1">Cell membrane</location>
        <topology evidence="1">Multi-pass membrane protein</topology>
    </subcellularLocation>
</comment>
<feature type="domain" description="G-protein coupled receptors family 1 profile" evidence="10">
    <location>
        <begin position="52"/>
        <end position="292"/>
    </location>
</feature>
<dbReference type="Pfam" id="PF00001">
    <property type="entry name" value="7tm_1"/>
    <property type="match status" value="1"/>
</dbReference>
<evidence type="ECO:0000313" key="11">
    <source>
        <dbReference type="Proteomes" id="UP000694941"/>
    </source>
</evidence>
<sequence>MAVNLTAYPHLLGSPTNTQVVKTGLDNDDLVSWNGVSRLILFSAIATGGSMGGIFVISAVTVIEPLQVRGNIYLVNLALANLLVTALVMPASCVAILASIPNDPGICNFQWQTTVLCFLVTIHSFMFMAVESFLGLGNTVNYELCCTKNRIVFVLTLIWTTSIGFVVAQEITGFGPSFCDPSAPVWMPYHAITGSLLVVLPVLIAVWYFTRSIFKLKNFKLQVEILEDPTAYVLTDEYLLKSNIVVFTLMLVMWMPCVIVATISTVRPVAQHLLDSSWWAALSNSCIYSYLYAATNRDFREAFNKLFYYCCCKSHVSFSRRQRPDSRRVEGDSIGLRVHIIPGLNIYAQRKETSKDNSRNYQSKCGKGISDL</sequence>
<evidence type="ECO:0000256" key="2">
    <source>
        <dbReference type="ARBA" id="ARBA00010663"/>
    </source>
</evidence>
<evidence type="ECO:0000256" key="7">
    <source>
        <dbReference type="ARBA" id="ARBA00023170"/>
    </source>
</evidence>
<evidence type="ECO:0000256" key="8">
    <source>
        <dbReference type="SAM" id="MobiDB-lite"/>
    </source>
</evidence>
<proteinExistence type="inferred from homology"/>
<comment type="similarity">
    <text evidence="2">Belongs to the G-protein coupled receptor 1 family.</text>
</comment>
<keyword evidence="4 9" id="KW-0812">Transmembrane</keyword>
<dbReference type="GeneID" id="106459520"/>
<dbReference type="Proteomes" id="UP000694941">
    <property type="component" value="Unplaced"/>
</dbReference>
<keyword evidence="11" id="KW-1185">Reference proteome</keyword>
<feature type="transmembrane region" description="Helical" evidence="9">
    <location>
        <begin position="109"/>
        <end position="130"/>
    </location>
</feature>
<evidence type="ECO:0000256" key="4">
    <source>
        <dbReference type="ARBA" id="ARBA00022692"/>
    </source>
</evidence>
<feature type="transmembrane region" description="Helical" evidence="9">
    <location>
        <begin position="189"/>
        <end position="210"/>
    </location>
</feature>
<dbReference type="InterPro" id="IPR017452">
    <property type="entry name" value="GPCR_Rhodpsn_7TM"/>
</dbReference>
<dbReference type="PRINTS" id="PR00237">
    <property type="entry name" value="GPCRRHODOPSN"/>
</dbReference>
<evidence type="ECO:0000256" key="6">
    <source>
        <dbReference type="ARBA" id="ARBA00023136"/>
    </source>
</evidence>
<evidence type="ECO:0000256" key="9">
    <source>
        <dbReference type="SAM" id="Phobius"/>
    </source>
</evidence>
<evidence type="ECO:0000259" key="10">
    <source>
        <dbReference type="PROSITE" id="PS50262"/>
    </source>
</evidence>
<dbReference type="SUPFAM" id="SSF81321">
    <property type="entry name" value="Family A G protein-coupled receptor-like"/>
    <property type="match status" value="1"/>
</dbReference>
<feature type="transmembrane region" description="Helical" evidence="9">
    <location>
        <begin position="278"/>
        <end position="295"/>
    </location>
</feature>
<reference evidence="12" key="1">
    <citation type="submission" date="2025-08" db="UniProtKB">
        <authorList>
            <consortium name="RefSeq"/>
        </authorList>
    </citation>
    <scope>IDENTIFICATION</scope>
    <source>
        <tissue evidence="12">Muscle</tissue>
    </source>
</reference>
<dbReference type="PROSITE" id="PS50262">
    <property type="entry name" value="G_PROTEIN_RECEP_F1_2"/>
    <property type="match status" value="1"/>
</dbReference>
<feature type="transmembrane region" description="Helical" evidence="9">
    <location>
        <begin position="151"/>
        <end position="169"/>
    </location>
</feature>
<dbReference type="PANTHER" id="PTHR24241">
    <property type="entry name" value="NEUROPEPTIDE RECEPTOR-RELATED G-PROTEIN COUPLED RECEPTOR"/>
    <property type="match status" value="1"/>
</dbReference>
<evidence type="ECO:0000313" key="12">
    <source>
        <dbReference type="RefSeq" id="XP_022241739.1"/>
    </source>
</evidence>
<dbReference type="CDD" id="cd00637">
    <property type="entry name" value="7tm_classA_rhodopsin-like"/>
    <property type="match status" value="1"/>
</dbReference>
<evidence type="ECO:0000256" key="1">
    <source>
        <dbReference type="ARBA" id="ARBA00004651"/>
    </source>
</evidence>
<feature type="region of interest" description="Disordered" evidence="8">
    <location>
        <begin position="352"/>
        <end position="372"/>
    </location>
</feature>
<feature type="transmembrane region" description="Helical" evidence="9">
    <location>
        <begin position="74"/>
        <end position="97"/>
    </location>
</feature>
<dbReference type="Gene3D" id="1.20.1070.10">
    <property type="entry name" value="Rhodopsin 7-helix transmembrane proteins"/>
    <property type="match status" value="1"/>
</dbReference>
<keyword evidence="7" id="KW-0675">Receptor</keyword>
<keyword evidence="6 9" id="KW-0472">Membrane</keyword>
<feature type="transmembrane region" description="Helical" evidence="9">
    <location>
        <begin position="39"/>
        <end position="62"/>
    </location>
</feature>
<evidence type="ECO:0000256" key="5">
    <source>
        <dbReference type="ARBA" id="ARBA00022989"/>
    </source>
</evidence>
<gene>
    <name evidence="12" type="primary">LOC106459520</name>
</gene>
<accession>A0ABM1SDN4</accession>
<protein>
    <submittedName>
        <fullName evidence="12">Histamine H2 receptor-like</fullName>
    </submittedName>
</protein>
<dbReference type="RefSeq" id="XP_022241739.1">
    <property type="nucleotide sequence ID" value="XM_022386031.1"/>
</dbReference>
<keyword evidence="5 9" id="KW-1133">Transmembrane helix</keyword>
<organism evidence="11 12">
    <name type="scientific">Limulus polyphemus</name>
    <name type="common">Atlantic horseshoe crab</name>
    <dbReference type="NCBI Taxonomy" id="6850"/>
    <lineage>
        <taxon>Eukaryota</taxon>
        <taxon>Metazoa</taxon>
        <taxon>Ecdysozoa</taxon>
        <taxon>Arthropoda</taxon>
        <taxon>Chelicerata</taxon>
        <taxon>Merostomata</taxon>
        <taxon>Xiphosura</taxon>
        <taxon>Limulidae</taxon>
        <taxon>Limulus</taxon>
    </lineage>
</organism>
<keyword evidence="3" id="KW-1003">Cell membrane</keyword>
<feature type="transmembrane region" description="Helical" evidence="9">
    <location>
        <begin position="244"/>
        <end position="266"/>
    </location>
</feature>
<evidence type="ECO:0000256" key="3">
    <source>
        <dbReference type="ARBA" id="ARBA00022475"/>
    </source>
</evidence>
<dbReference type="InterPro" id="IPR000276">
    <property type="entry name" value="GPCR_Rhodpsn"/>
</dbReference>